<dbReference type="CDD" id="cd06920">
    <property type="entry name" value="NEAT"/>
    <property type="match status" value="5"/>
</dbReference>
<dbReference type="InterPro" id="IPR050436">
    <property type="entry name" value="IsdA"/>
</dbReference>
<evidence type="ECO:0000256" key="3">
    <source>
        <dbReference type="ARBA" id="ARBA00022525"/>
    </source>
</evidence>
<dbReference type="PANTHER" id="PTHR37824">
    <property type="entry name" value="IRON-REGULATED SURFACE DETERMINANT PROTEIN C"/>
    <property type="match status" value="1"/>
</dbReference>
<sequence length="1076" mass="120200">MKKQWHKLLSLFSVMVLVLSTILPSTVIYAEEAPLANGEYTIDFEFHKDGTDDKSVMDGYTTKPATLFVDGDEKHIELTLTNSHWIKLFQTDRNGTFVDADVVSENTEADTRLVRFPVEDLSTKLDAYTHVHIEDIPGFNYNNYYTVQLAFDETSIVPVEVEEPEQPSDTDENDSNEPEQPGDGDENDSNEPEQPVDLDDEIETGTYSIDFEVHKDGTNDISVMDGYTEKPAKLFVEESGQFIELTLTNSHWIKLFQTDQNGEFVDAEVISENADADTRTVRFPVEDLDSKLDAYTHVHIEDIPGFTYNNYYTVQFAFDKANLEQIDVEEPEQPDEEPTPITLENGTYTVEFNALHAIEDKASSMARYFESTATLTVEDENILIDLTILEQPGQLITGLLLENNGELEDGVLVSEDPDTLSRVEQFAIDGQSTIISAQVDYEVPAANHKGSQPFRISLDLDTVTEVEVPSEPEEPKEPIMEEDEDGNITVKVTDVNNFNHKEADNSYKLDYEAKNVHIGKAILSELDANANLVIAGKGGVTATFAIQELLDQLGSSETLVIDFTDITSDYPDALSNVYDITLKADDEAIHTFDEAVRLTFTVDTDKVGNWDNVHIAYINDTDEKEVLQTTIDRDNGIVTADVSHFSIYGVFENIVDDPEEDEETEVTAYTIDFEVHKDGTDEISVMDGYTVKPATLFVGDSTQFVELTLTNSNWIKLFQTDQNGTLIDAEVVAEDTDADTRTVRFPVEDLSSKLDAYTHVVIEDIPGFEYDNYYTVHFAFDEASMEPVDTEGPEQPGNGDNKPTDPEQPGEEDNDPTNPEQPGDEDNNPIDPEQPVDGDKDPTKPGNPSEKPGDEQEIAYYTIDFEVHKDGTDDISVMDGYTLKPAKLFVEDAAQFIELTLTSSNWIKLFQTDQNGTLVDAEVVAEDTDADTRTVRFPVEDLSSKLDAYTHVVIEDIPGFEYDNYYTVQFAFDEASMKAVYTDDPDVDQDPDPNPINTNDPTNTDDSKNKPNDDDGLSYDRNGDTNKTDDSSSKNTTTNAKTTNAKTGDTANFVIFIVLLGASAFILFRKYRLGRL</sequence>
<dbReference type="NCBIfam" id="TIGR03063">
    <property type="entry name" value="srtB_target"/>
    <property type="match status" value="1"/>
</dbReference>
<keyword evidence="5" id="KW-0572">Peptidoglycan-anchor</keyword>
<dbReference type="InterPro" id="IPR037250">
    <property type="entry name" value="NEAT_dom_sf"/>
</dbReference>
<keyword evidence="10" id="KW-1185">Reference proteome</keyword>
<protein>
    <submittedName>
        <fullName evidence="9">Heme-binding NEAT domain protein</fullName>
    </submittedName>
</protein>
<dbReference type="PROSITE" id="PS50978">
    <property type="entry name" value="NEAT"/>
    <property type="match status" value="5"/>
</dbReference>
<dbReference type="InterPro" id="IPR017502">
    <property type="entry name" value="Sortase_SrtB_target"/>
</dbReference>
<gene>
    <name evidence="9" type="ORF">J2Z64_002899</name>
</gene>
<feature type="compositionally biased region" description="Low complexity" evidence="6">
    <location>
        <begin position="995"/>
        <end position="1004"/>
    </location>
</feature>
<feature type="transmembrane region" description="Helical" evidence="7">
    <location>
        <begin position="1050"/>
        <end position="1068"/>
    </location>
</feature>
<evidence type="ECO:0000259" key="8">
    <source>
        <dbReference type="PROSITE" id="PS50978"/>
    </source>
</evidence>
<dbReference type="PANTHER" id="PTHR37824:SF1">
    <property type="entry name" value="IRON-REGULATED SURFACE DETERMINANT PROTEIN C"/>
    <property type="match status" value="1"/>
</dbReference>
<proteinExistence type="predicted"/>
<organism evidence="9 10">
    <name type="scientific">Oceanobacillus polygoni</name>
    <dbReference type="NCBI Taxonomy" id="1235259"/>
    <lineage>
        <taxon>Bacteria</taxon>
        <taxon>Bacillati</taxon>
        <taxon>Bacillota</taxon>
        <taxon>Bacilli</taxon>
        <taxon>Bacillales</taxon>
        <taxon>Bacillaceae</taxon>
        <taxon>Oceanobacillus</taxon>
    </lineage>
</organism>
<feature type="domain" description="NEAT" evidence="8">
    <location>
        <begin position="35"/>
        <end position="159"/>
    </location>
</feature>
<dbReference type="SMART" id="SM00725">
    <property type="entry name" value="NEAT"/>
    <property type="match status" value="5"/>
</dbReference>
<feature type="region of interest" description="Disordered" evidence="6">
    <location>
        <begin position="161"/>
        <end position="202"/>
    </location>
</feature>
<dbReference type="SUPFAM" id="SSF158911">
    <property type="entry name" value="NEAT domain-like"/>
    <property type="match status" value="5"/>
</dbReference>
<feature type="domain" description="NEAT" evidence="8">
    <location>
        <begin position="664"/>
        <end position="788"/>
    </location>
</feature>
<dbReference type="Gene3D" id="2.60.40.1850">
    <property type="match status" value="5"/>
</dbReference>
<feature type="domain" description="NEAT" evidence="8">
    <location>
        <begin position="856"/>
        <end position="980"/>
    </location>
</feature>
<evidence type="ECO:0000256" key="2">
    <source>
        <dbReference type="ARBA" id="ARBA00022512"/>
    </source>
</evidence>
<dbReference type="RefSeq" id="WP_187773761.1">
    <property type="nucleotide sequence ID" value="NZ_PIJY01000033.1"/>
</dbReference>
<evidence type="ECO:0000313" key="9">
    <source>
        <dbReference type="EMBL" id="MBP2078635.1"/>
    </source>
</evidence>
<comment type="subcellular location">
    <subcellularLocation>
        <location evidence="1">Secreted</location>
        <location evidence="1">Cell wall</location>
        <topology evidence="1">Peptidoglycan-anchor</topology>
    </subcellularLocation>
</comment>
<keyword evidence="3" id="KW-0964">Secreted</keyword>
<reference evidence="9" key="1">
    <citation type="submission" date="2021-03" db="EMBL/GenBank/DDBJ databases">
        <title>Genomic Encyclopedia of Type Strains, Phase IV (KMG-IV): sequencing the most valuable type-strain genomes for metagenomic binning, comparative biology and taxonomic classification.</title>
        <authorList>
            <person name="Goeker M."/>
        </authorList>
    </citation>
    <scope>NUCLEOTIDE SEQUENCE</scope>
    <source>
        <strain evidence="9">DSM 107338</strain>
    </source>
</reference>
<accession>A0A9X0YWI8</accession>
<dbReference type="EMBL" id="JAGGMB010000009">
    <property type="protein sequence ID" value="MBP2078635.1"/>
    <property type="molecule type" value="Genomic_DNA"/>
</dbReference>
<keyword evidence="4" id="KW-0732">Signal</keyword>
<feature type="region of interest" description="Disordered" evidence="6">
    <location>
        <begin position="982"/>
        <end position="1044"/>
    </location>
</feature>
<evidence type="ECO:0000256" key="4">
    <source>
        <dbReference type="ARBA" id="ARBA00022729"/>
    </source>
</evidence>
<comment type="caution">
    <text evidence="9">The sequence shown here is derived from an EMBL/GenBank/DDBJ whole genome shotgun (WGS) entry which is preliminary data.</text>
</comment>
<dbReference type="AlphaFoldDB" id="A0A9X0YWI8"/>
<dbReference type="Pfam" id="PF05031">
    <property type="entry name" value="NEAT"/>
    <property type="match status" value="5"/>
</dbReference>
<feature type="compositionally biased region" description="Low complexity" evidence="6">
    <location>
        <begin position="1033"/>
        <end position="1044"/>
    </location>
</feature>
<feature type="domain" description="NEAT" evidence="8">
    <location>
        <begin position="343"/>
        <end position="476"/>
    </location>
</feature>
<feature type="compositionally biased region" description="Basic and acidic residues" evidence="6">
    <location>
        <begin position="1021"/>
        <end position="1032"/>
    </location>
</feature>
<evidence type="ECO:0000256" key="7">
    <source>
        <dbReference type="SAM" id="Phobius"/>
    </source>
</evidence>
<evidence type="ECO:0000256" key="5">
    <source>
        <dbReference type="ARBA" id="ARBA00023088"/>
    </source>
</evidence>
<feature type="region of interest" description="Disordered" evidence="6">
    <location>
        <begin position="786"/>
        <end position="855"/>
    </location>
</feature>
<keyword evidence="7" id="KW-0812">Transmembrane</keyword>
<dbReference type="Proteomes" id="UP001138793">
    <property type="component" value="Unassembled WGS sequence"/>
</dbReference>
<keyword evidence="7" id="KW-0472">Membrane</keyword>
<evidence type="ECO:0000313" key="10">
    <source>
        <dbReference type="Proteomes" id="UP001138793"/>
    </source>
</evidence>
<dbReference type="InterPro" id="IPR006635">
    <property type="entry name" value="NEAT_dom"/>
</dbReference>
<evidence type="ECO:0000256" key="6">
    <source>
        <dbReference type="SAM" id="MobiDB-lite"/>
    </source>
</evidence>
<evidence type="ECO:0000256" key="1">
    <source>
        <dbReference type="ARBA" id="ARBA00004168"/>
    </source>
</evidence>
<name>A0A9X0YWI8_9BACI</name>
<keyword evidence="7" id="KW-1133">Transmembrane helix</keyword>
<keyword evidence="2" id="KW-0134">Cell wall</keyword>
<feature type="domain" description="NEAT" evidence="8">
    <location>
        <begin position="202"/>
        <end position="326"/>
    </location>
</feature>